<dbReference type="EMBL" id="MK500422">
    <property type="protein sequence ID" value="QBK89445.1"/>
    <property type="molecule type" value="Genomic_DNA"/>
</dbReference>
<keyword evidence="1" id="KW-0812">Transmembrane</keyword>
<proteinExistence type="predicted"/>
<name>A0A481Z213_9VIRU</name>
<evidence type="ECO:0008006" key="3">
    <source>
        <dbReference type="Google" id="ProtNLM"/>
    </source>
</evidence>
<accession>A0A481Z213</accession>
<sequence length="79" mass="9787">MTELNKIIIFVIIISIILFAYCYPFKKVEPYVVFGRYRRYIDPLYYTYGKYNTKWYADDHSEPTPPKRVYIMPHPYYHY</sequence>
<organism evidence="2">
    <name type="scientific">Mimivirus LCMiAC02</name>
    <dbReference type="NCBI Taxonomy" id="2506609"/>
    <lineage>
        <taxon>Viruses</taxon>
        <taxon>Varidnaviria</taxon>
        <taxon>Bamfordvirae</taxon>
        <taxon>Nucleocytoviricota</taxon>
        <taxon>Megaviricetes</taxon>
        <taxon>Imitervirales</taxon>
        <taxon>Mimiviridae</taxon>
        <taxon>Klosneuvirinae</taxon>
    </lineage>
</organism>
<keyword evidence="1" id="KW-0472">Membrane</keyword>
<feature type="transmembrane region" description="Helical" evidence="1">
    <location>
        <begin position="6"/>
        <end position="23"/>
    </location>
</feature>
<evidence type="ECO:0000256" key="1">
    <source>
        <dbReference type="SAM" id="Phobius"/>
    </source>
</evidence>
<reference evidence="2" key="1">
    <citation type="journal article" date="2019" name="MBio">
        <title>Virus Genomes from Deep Sea Sediments Expand the Ocean Megavirome and Support Independent Origins of Viral Gigantism.</title>
        <authorList>
            <person name="Backstrom D."/>
            <person name="Yutin N."/>
            <person name="Jorgensen S.L."/>
            <person name="Dharamshi J."/>
            <person name="Homa F."/>
            <person name="Zaremba-Niedwiedzka K."/>
            <person name="Spang A."/>
            <person name="Wolf Y.I."/>
            <person name="Koonin E.V."/>
            <person name="Ettema T.J."/>
        </authorList>
    </citation>
    <scope>NUCLEOTIDE SEQUENCE</scope>
</reference>
<evidence type="ECO:0000313" key="2">
    <source>
        <dbReference type="EMBL" id="QBK89445.1"/>
    </source>
</evidence>
<keyword evidence="1" id="KW-1133">Transmembrane helix</keyword>
<gene>
    <name evidence="2" type="ORF">LCMiAC02_05400</name>
</gene>
<protein>
    <recommendedName>
        <fullName evidence="3">Transmembrane protein</fullName>
    </recommendedName>
</protein>